<dbReference type="Proteomes" id="UP000325141">
    <property type="component" value="Unassembled WGS sequence"/>
</dbReference>
<keyword evidence="2" id="KW-1185">Reference proteome</keyword>
<evidence type="ECO:0000313" key="1">
    <source>
        <dbReference type="EMBL" id="KAA5537897.1"/>
    </source>
</evidence>
<gene>
    <name evidence="1" type="ORF">F0460_04335</name>
</gene>
<reference evidence="1 2" key="1">
    <citation type="submission" date="2019-09" db="EMBL/GenBank/DDBJ databases">
        <title>Genome sequence and assembly of Flavobacterium sp.</title>
        <authorList>
            <person name="Chhetri G."/>
        </authorList>
    </citation>
    <scope>NUCLEOTIDE SEQUENCE [LARGE SCALE GENOMIC DNA]</scope>
    <source>
        <strain evidence="1 2">SNL9</strain>
    </source>
</reference>
<evidence type="ECO:0000313" key="2">
    <source>
        <dbReference type="Proteomes" id="UP000325141"/>
    </source>
</evidence>
<protein>
    <recommendedName>
        <fullName evidence="3">Lipoprotein</fullName>
    </recommendedName>
</protein>
<dbReference type="RefSeq" id="WP_150010611.1">
    <property type="nucleotide sequence ID" value="NZ_VWSG01000002.1"/>
</dbReference>
<sequence length="155" mass="18461">MKYIFQVIFISLLYGCKQYQQSKENEVFFAGPNESGFGATFFTLYDDNSYKFCDGDFFNPNCYSGIYEINGDTLILENLKVNDHVKNNRFIIYRMSEQDSNYWKNKYPKSNDWKYSRESDSLRGFQGDVYELDKNNVPITKVNYYYVIRLDKLTK</sequence>
<dbReference type="PROSITE" id="PS51257">
    <property type="entry name" value="PROKAR_LIPOPROTEIN"/>
    <property type="match status" value="1"/>
</dbReference>
<comment type="caution">
    <text evidence="1">The sequence shown here is derived from an EMBL/GenBank/DDBJ whole genome shotgun (WGS) entry which is preliminary data.</text>
</comment>
<evidence type="ECO:0008006" key="3">
    <source>
        <dbReference type="Google" id="ProtNLM"/>
    </source>
</evidence>
<proteinExistence type="predicted"/>
<name>A0A5M6CRS7_9FLAO</name>
<dbReference type="EMBL" id="VWSG01000002">
    <property type="protein sequence ID" value="KAA5537897.1"/>
    <property type="molecule type" value="Genomic_DNA"/>
</dbReference>
<organism evidence="1 2">
    <name type="scientific">Paenimyroides baculatum</name>
    <dbReference type="NCBI Taxonomy" id="2608000"/>
    <lineage>
        <taxon>Bacteria</taxon>
        <taxon>Pseudomonadati</taxon>
        <taxon>Bacteroidota</taxon>
        <taxon>Flavobacteriia</taxon>
        <taxon>Flavobacteriales</taxon>
        <taxon>Flavobacteriaceae</taxon>
        <taxon>Paenimyroides</taxon>
    </lineage>
</organism>
<dbReference type="AlphaFoldDB" id="A0A5M6CRS7"/>
<accession>A0A5M6CRS7</accession>